<dbReference type="EMBL" id="WKJI01000002">
    <property type="protein sequence ID" value="MRX47532.1"/>
    <property type="molecule type" value="Genomic_DNA"/>
</dbReference>
<dbReference type="AlphaFoldDB" id="A0A7K0FNW7"/>
<organism evidence="3 4">
    <name type="scientific">Pedobacter puniceum</name>
    <dbReference type="NCBI Taxonomy" id="2666136"/>
    <lineage>
        <taxon>Bacteria</taxon>
        <taxon>Pseudomonadati</taxon>
        <taxon>Bacteroidota</taxon>
        <taxon>Sphingobacteriia</taxon>
        <taxon>Sphingobacteriales</taxon>
        <taxon>Sphingobacteriaceae</taxon>
        <taxon>Pedobacter</taxon>
    </lineage>
</organism>
<protein>
    <submittedName>
        <fullName evidence="3">CPBP family intramembrane metalloprotease</fullName>
    </submittedName>
</protein>
<dbReference type="GO" id="GO:0004175">
    <property type="term" value="F:endopeptidase activity"/>
    <property type="evidence" value="ECO:0007669"/>
    <property type="project" value="UniProtKB-ARBA"/>
</dbReference>
<dbReference type="InterPro" id="IPR052710">
    <property type="entry name" value="CAAX_protease"/>
</dbReference>
<dbReference type="Pfam" id="PF02517">
    <property type="entry name" value="Rce1-like"/>
    <property type="match status" value="1"/>
</dbReference>
<keyword evidence="1" id="KW-1133">Transmembrane helix</keyword>
<dbReference type="PANTHER" id="PTHR36435">
    <property type="entry name" value="SLR1288 PROTEIN"/>
    <property type="match status" value="1"/>
</dbReference>
<comment type="caution">
    <text evidence="3">The sequence shown here is derived from an EMBL/GenBank/DDBJ whole genome shotgun (WGS) entry which is preliminary data.</text>
</comment>
<sequence>MSDMQKSTHQHPAIQLIYLLLYVIAGGLVFTVIGVLTYSLTGNNCSILLTGDESNMDINFIRTIQISSSLGIFIAGPLTFALATKKPLKSYYHFYNPLKTPQLLIIVTAIMVLGLPFLELINAANQKMVLPDFLKGLEQWMREKEQQAAVLTKQLLVMKSFSDYLFNLLMIAVIPAIGEELLFRGSLQNIFYKWFYNPHVAIWISAIIFSAIHVQFFGFFPRMLLGVLFGYFLWWGKSLWLAIWAHFLNNGLAVTMAYVLQLQGKSIDEIEKTDTFQIWGYLLSAIITLVLLLKFYQDSKKNNQIDIYE</sequence>
<feature type="transmembrane region" description="Helical" evidence="1">
    <location>
        <begin position="16"/>
        <end position="40"/>
    </location>
</feature>
<evidence type="ECO:0000313" key="4">
    <source>
        <dbReference type="Proteomes" id="UP000462931"/>
    </source>
</evidence>
<keyword evidence="3" id="KW-0482">Metalloprotease</keyword>
<feature type="transmembrane region" description="Helical" evidence="1">
    <location>
        <begin position="103"/>
        <end position="124"/>
    </location>
</feature>
<evidence type="ECO:0000256" key="1">
    <source>
        <dbReference type="SAM" id="Phobius"/>
    </source>
</evidence>
<feature type="transmembrane region" description="Helical" evidence="1">
    <location>
        <begin position="276"/>
        <end position="296"/>
    </location>
</feature>
<dbReference type="Proteomes" id="UP000462931">
    <property type="component" value="Unassembled WGS sequence"/>
</dbReference>
<reference evidence="3 4" key="1">
    <citation type="submission" date="2019-11" db="EMBL/GenBank/DDBJ databases">
        <authorList>
            <person name="Cheng Q."/>
            <person name="Yang Z."/>
        </authorList>
    </citation>
    <scope>NUCLEOTIDE SEQUENCE [LARGE SCALE GENOMIC DNA]</scope>
    <source>
        <strain evidence="3 4">HX-22-1</strain>
    </source>
</reference>
<feature type="transmembrane region" description="Helical" evidence="1">
    <location>
        <begin position="194"/>
        <end position="213"/>
    </location>
</feature>
<evidence type="ECO:0000259" key="2">
    <source>
        <dbReference type="Pfam" id="PF02517"/>
    </source>
</evidence>
<feature type="transmembrane region" description="Helical" evidence="1">
    <location>
        <begin position="219"/>
        <end position="236"/>
    </location>
</feature>
<dbReference type="GO" id="GO:0008237">
    <property type="term" value="F:metallopeptidase activity"/>
    <property type="evidence" value="ECO:0007669"/>
    <property type="project" value="UniProtKB-KW"/>
</dbReference>
<dbReference type="GO" id="GO:0080120">
    <property type="term" value="P:CAAX-box protein maturation"/>
    <property type="evidence" value="ECO:0007669"/>
    <property type="project" value="UniProtKB-ARBA"/>
</dbReference>
<keyword evidence="1" id="KW-0812">Transmembrane</keyword>
<keyword evidence="1" id="KW-0472">Membrane</keyword>
<feature type="transmembrane region" description="Helical" evidence="1">
    <location>
        <begin position="243"/>
        <end position="264"/>
    </location>
</feature>
<dbReference type="InterPro" id="IPR003675">
    <property type="entry name" value="Rce1/LyrA-like_dom"/>
</dbReference>
<proteinExistence type="predicted"/>
<keyword evidence="4" id="KW-1185">Reference proteome</keyword>
<keyword evidence="3" id="KW-0645">Protease</keyword>
<feature type="domain" description="CAAX prenyl protease 2/Lysostaphin resistance protein A-like" evidence="2">
    <location>
        <begin position="164"/>
        <end position="251"/>
    </location>
</feature>
<name>A0A7K0FNW7_9SPHI</name>
<feature type="transmembrane region" description="Helical" evidence="1">
    <location>
        <begin position="164"/>
        <end position="182"/>
    </location>
</feature>
<feature type="transmembrane region" description="Helical" evidence="1">
    <location>
        <begin position="60"/>
        <end position="83"/>
    </location>
</feature>
<evidence type="ECO:0000313" key="3">
    <source>
        <dbReference type="EMBL" id="MRX47532.1"/>
    </source>
</evidence>
<keyword evidence="3" id="KW-0378">Hydrolase</keyword>
<dbReference type="PANTHER" id="PTHR36435:SF1">
    <property type="entry name" value="CAAX AMINO TERMINAL PROTEASE FAMILY PROTEIN"/>
    <property type="match status" value="1"/>
</dbReference>
<dbReference type="GO" id="GO:0006508">
    <property type="term" value="P:proteolysis"/>
    <property type="evidence" value="ECO:0007669"/>
    <property type="project" value="UniProtKB-KW"/>
</dbReference>
<accession>A0A7K0FNW7</accession>
<gene>
    <name evidence="3" type="ORF">GJJ64_10050</name>
</gene>